<dbReference type="EMBL" id="SOCP01000005">
    <property type="protein sequence ID" value="TDV52153.1"/>
    <property type="molecule type" value="Genomic_DNA"/>
</dbReference>
<comment type="caution">
    <text evidence="2">The sequence shown here is derived from an EMBL/GenBank/DDBJ whole genome shotgun (WGS) entry which is preliminary data.</text>
</comment>
<dbReference type="Pfam" id="PF01370">
    <property type="entry name" value="Epimerase"/>
    <property type="match status" value="1"/>
</dbReference>
<dbReference type="PANTHER" id="PTHR43245">
    <property type="entry name" value="BIFUNCTIONAL POLYMYXIN RESISTANCE PROTEIN ARNA"/>
    <property type="match status" value="1"/>
</dbReference>
<dbReference type="Proteomes" id="UP000294927">
    <property type="component" value="Unassembled WGS sequence"/>
</dbReference>
<accession>A0A4R7VQW1</accession>
<gene>
    <name evidence="2" type="ORF">CLV71_105284</name>
</gene>
<evidence type="ECO:0000259" key="1">
    <source>
        <dbReference type="Pfam" id="PF01370"/>
    </source>
</evidence>
<reference evidence="2 3" key="1">
    <citation type="submission" date="2019-03" db="EMBL/GenBank/DDBJ databases">
        <title>Genomic Encyclopedia of Archaeal and Bacterial Type Strains, Phase II (KMG-II): from individual species to whole genera.</title>
        <authorList>
            <person name="Goeker M."/>
        </authorList>
    </citation>
    <scope>NUCLEOTIDE SEQUENCE [LARGE SCALE GENOMIC DNA]</scope>
    <source>
        <strain evidence="2 3">DSM 45499</strain>
    </source>
</reference>
<organism evidence="2 3">
    <name type="scientific">Actinophytocola oryzae</name>
    <dbReference type="NCBI Taxonomy" id="502181"/>
    <lineage>
        <taxon>Bacteria</taxon>
        <taxon>Bacillati</taxon>
        <taxon>Actinomycetota</taxon>
        <taxon>Actinomycetes</taxon>
        <taxon>Pseudonocardiales</taxon>
        <taxon>Pseudonocardiaceae</taxon>
    </lineage>
</organism>
<proteinExistence type="predicted"/>
<dbReference type="InterPro" id="IPR001509">
    <property type="entry name" value="Epimerase_deHydtase"/>
</dbReference>
<sequence length="291" mass="30331">MLTAMSHVPSRVLVTGAAGRLGSAVLRVLAARGVAVVGLDRRDPGGIETFFTGGADDVDLVAQAMVGVDTVIHLAAIPQPGLDAPEKVFVGNAASTFVVLDQAARAGVRRAVIASSLSITGLPFSPKPAVPDYVPVDEAMPLQVADPYALSKQADEATAEMVARRDGMAVVAFRFPMLGTPEFFEAEPIADYRDDPGSGASVLWAYLDYRDAALACWLGVTEDVTGAHAVYVAAPETLSPFPTEDLLARYLPGVPVRASLPGRAVPIDTSSADALLGFSPEHLVDIKPGAL</sequence>
<evidence type="ECO:0000313" key="3">
    <source>
        <dbReference type="Proteomes" id="UP000294927"/>
    </source>
</evidence>
<dbReference type="Gene3D" id="3.40.50.720">
    <property type="entry name" value="NAD(P)-binding Rossmann-like Domain"/>
    <property type="match status" value="1"/>
</dbReference>
<dbReference type="AlphaFoldDB" id="A0A4R7VQW1"/>
<name>A0A4R7VQW1_9PSEU</name>
<dbReference type="OrthoDB" id="9795501at2"/>
<keyword evidence="3" id="KW-1185">Reference proteome</keyword>
<evidence type="ECO:0000313" key="2">
    <source>
        <dbReference type="EMBL" id="TDV52153.1"/>
    </source>
</evidence>
<dbReference type="InterPro" id="IPR036291">
    <property type="entry name" value="NAD(P)-bd_dom_sf"/>
</dbReference>
<dbReference type="InterPro" id="IPR050177">
    <property type="entry name" value="Lipid_A_modif_metabolic_enz"/>
</dbReference>
<dbReference type="PANTHER" id="PTHR43245:SF55">
    <property type="entry name" value="NAD(P)-BINDING DOMAIN-CONTAINING PROTEIN"/>
    <property type="match status" value="1"/>
</dbReference>
<protein>
    <submittedName>
        <fullName evidence="2">Nucleoside-diphosphate-sugar epimerase</fullName>
    </submittedName>
</protein>
<dbReference type="SUPFAM" id="SSF51735">
    <property type="entry name" value="NAD(P)-binding Rossmann-fold domains"/>
    <property type="match status" value="1"/>
</dbReference>
<feature type="domain" description="NAD-dependent epimerase/dehydratase" evidence="1">
    <location>
        <begin position="12"/>
        <end position="177"/>
    </location>
</feature>